<comment type="caution">
    <text evidence="1">The sequence shown here is derived from an EMBL/GenBank/DDBJ whole genome shotgun (WGS) entry which is preliminary data.</text>
</comment>
<evidence type="ECO:0000313" key="2">
    <source>
        <dbReference type="Proteomes" id="UP001066276"/>
    </source>
</evidence>
<gene>
    <name evidence="1" type="ORF">NDU88_008645</name>
</gene>
<reference evidence="1" key="1">
    <citation type="journal article" date="2022" name="bioRxiv">
        <title>Sequencing and chromosome-scale assembly of the giantPleurodeles waltlgenome.</title>
        <authorList>
            <person name="Brown T."/>
            <person name="Elewa A."/>
            <person name="Iarovenko S."/>
            <person name="Subramanian E."/>
            <person name="Araus A.J."/>
            <person name="Petzold A."/>
            <person name="Susuki M."/>
            <person name="Suzuki K.-i.T."/>
            <person name="Hayashi T."/>
            <person name="Toyoda A."/>
            <person name="Oliveira C."/>
            <person name="Osipova E."/>
            <person name="Leigh N.D."/>
            <person name="Simon A."/>
            <person name="Yun M.H."/>
        </authorList>
    </citation>
    <scope>NUCLEOTIDE SEQUENCE</scope>
    <source>
        <strain evidence="1">20211129_DDA</strain>
        <tissue evidence="1">Liver</tissue>
    </source>
</reference>
<sequence>MVRQVKLICVKTYCPSWNGVPSLERHGRYCLFSTTMAERDEVRRENQAVTVKLYSAAHLELLAVFSLLPVPHLFSEHGSQAAAALPLSGPGDHGAVGCFDILCTLGVGVTGLWMFGDRGQGE</sequence>
<keyword evidence="2" id="KW-1185">Reference proteome</keyword>
<dbReference type="Proteomes" id="UP001066276">
    <property type="component" value="Chromosome 8"/>
</dbReference>
<organism evidence="1 2">
    <name type="scientific">Pleurodeles waltl</name>
    <name type="common">Iberian ribbed newt</name>
    <dbReference type="NCBI Taxonomy" id="8319"/>
    <lineage>
        <taxon>Eukaryota</taxon>
        <taxon>Metazoa</taxon>
        <taxon>Chordata</taxon>
        <taxon>Craniata</taxon>
        <taxon>Vertebrata</taxon>
        <taxon>Euteleostomi</taxon>
        <taxon>Amphibia</taxon>
        <taxon>Batrachia</taxon>
        <taxon>Caudata</taxon>
        <taxon>Salamandroidea</taxon>
        <taxon>Salamandridae</taxon>
        <taxon>Pleurodelinae</taxon>
        <taxon>Pleurodeles</taxon>
    </lineage>
</organism>
<dbReference type="EMBL" id="JANPWB010000012">
    <property type="protein sequence ID" value="KAJ1120480.1"/>
    <property type="molecule type" value="Genomic_DNA"/>
</dbReference>
<name>A0AAV7NWN4_PLEWA</name>
<dbReference type="AlphaFoldDB" id="A0AAV7NWN4"/>
<accession>A0AAV7NWN4</accession>
<evidence type="ECO:0000313" key="1">
    <source>
        <dbReference type="EMBL" id="KAJ1120480.1"/>
    </source>
</evidence>
<proteinExistence type="predicted"/>
<protein>
    <submittedName>
        <fullName evidence="1">Uncharacterized protein</fullName>
    </submittedName>
</protein>